<organism evidence="9 10">
    <name type="scientific">Torulaspora delbrueckii</name>
    <name type="common">Yeast</name>
    <name type="synonym">Candida colliculosa</name>
    <dbReference type="NCBI Taxonomy" id="4950"/>
    <lineage>
        <taxon>Eukaryota</taxon>
        <taxon>Fungi</taxon>
        <taxon>Dikarya</taxon>
        <taxon>Ascomycota</taxon>
        <taxon>Saccharomycotina</taxon>
        <taxon>Saccharomycetes</taxon>
        <taxon>Saccharomycetales</taxon>
        <taxon>Saccharomycetaceae</taxon>
        <taxon>Torulaspora</taxon>
    </lineage>
</organism>
<evidence type="ECO:0000313" key="9">
    <source>
        <dbReference type="EMBL" id="CCE90953.1"/>
    </source>
</evidence>
<dbReference type="GO" id="GO:0036503">
    <property type="term" value="P:ERAD pathway"/>
    <property type="evidence" value="ECO:0007669"/>
    <property type="project" value="EnsemblFungi"/>
</dbReference>
<reference evidence="9 10" key="1">
    <citation type="journal article" date="2011" name="Proc. Natl. Acad. Sci. U.S.A.">
        <title>Evolutionary erosion of yeast sex chromosomes by mating-type switching accidents.</title>
        <authorList>
            <person name="Gordon J.L."/>
            <person name="Armisen D."/>
            <person name="Proux-Wera E."/>
            <person name="Oheigeartaigh S.S."/>
            <person name="Byrne K.P."/>
            <person name="Wolfe K.H."/>
        </authorList>
    </citation>
    <scope>NUCLEOTIDE SEQUENCE [LARGE SCALE GENOMIC DNA]</scope>
    <source>
        <strain evidence="10">ATCC 10662 / CBS 1146 / NBRC 0425 / NCYC 2629 / NRRL Y-866</strain>
    </source>
</reference>
<comment type="similarity">
    <text evidence="3 7">Belongs to the glycosyl hydrolase 47 family.</text>
</comment>
<comment type="pathway">
    <text evidence="2">Protein modification; protein glycosylation.</text>
</comment>
<sequence>MSLYKAFRSLVRRVRSVLILAVTILLLFYYTFENEIDMLNSFAENEYIPSIKDVARNEGGLDLADIRREGVLKDEPTGLDPTDLKALREKNKYFPLLISDASKDPSALLETSSDLDPTKFASHKERYPVLNEVSLPVILTPGEGSDLAVQSSVFEDEGVADEKMLRNIKELFVNTWKQEDLVGKISEFHWPMNLIDALDTLYILKEEEEFESALNAISEVTFSLPPASIEAVDISDVGSRALGGLMSGYELSGNATLLQKAKEVADFSLRAYDTPNRLPLLNFFWKSKLDNRFPYQKANAGALTSMTLELIKLSQITQENKYFDAAQRIYRTISLSTNEFDLEYLFPNQVDASGCTPISTDQIQLGRHLSQFKGMKSIDENLQFIHCHQTGKLISFNPKKVKQEQHFDMDAQAQLLYSNLVKSYHLLNGNDLLKFSDNYFEPNDDDIRDDSKIKNSPSGINKNKEKAQSSRHIFTKAMDSVRDLMAFNPATPLKENITLLSSLKTRTHLSPATNEVNVEITRMYDMKFERCSLASTLALGSKLFNMPTFGDFANDLATGCFHLIEEFGGFQPVELYLDPCENEQCNLDVELKVERTKNGHYYRLDSDKAETVQQDEIKVSQQGDVTVPPRRVLAFAYKQGPSFFRSGDLEVDTRKLQWKDDPRRPLWVNKMGQLRVLSPDAVEAIFYLYRTTGDAKWRQMARTMFQMTLETLQNSNGGAKGVWKINELYDDGTGLASSSWLSKTLKYYFLLFSDKNYYSLDDYVFTSGGHLLRKAEVKS</sequence>
<keyword evidence="4 7" id="KW-0378">Hydrolase</keyword>
<dbReference type="GO" id="GO:0005783">
    <property type="term" value="C:endoplasmic reticulum"/>
    <property type="evidence" value="ECO:0007669"/>
    <property type="project" value="EnsemblFungi"/>
</dbReference>
<dbReference type="OrthoDB" id="8118055at2759"/>
<keyword evidence="7" id="KW-0326">Glycosidase</keyword>
<dbReference type="GO" id="GO:0005509">
    <property type="term" value="F:calcium ion binding"/>
    <property type="evidence" value="ECO:0007669"/>
    <property type="project" value="InterPro"/>
</dbReference>
<dbReference type="InParanoid" id="G8ZR11"/>
<keyword evidence="10" id="KW-1185">Reference proteome</keyword>
<dbReference type="eggNOG" id="KOG2204">
    <property type="taxonomic scope" value="Eukaryota"/>
</dbReference>
<dbReference type="STRING" id="1076872.G8ZR11"/>
<dbReference type="GeneID" id="11500288"/>
<dbReference type="InterPro" id="IPR001382">
    <property type="entry name" value="Glyco_hydro_47"/>
</dbReference>
<proteinExistence type="inferred from homology"/>
<dbReference type="PANTHER" id="PTHR11742">
    <property type="entry name" value="MANNOSYL-OLIGOSACCHARIDE ALPHA-1,2-MANNOSIDASE-RELATED"/>
    <property type="match status" value="1"/>
</dbReference>
<accession>G8ZR11</accession>
<evidence type="ECO:0000313" key="10">
    <source>
        <dbReference type="Proteomes" id="UP000005627"/>
    </source>
</evidence>
<dbReference type="InterPro" id="IPR050749">
    <property type="entry name" value="Glycosyl_Hydrolase_47"/>
</dbReference>
<evidence type="ECO:0000256" key="6">
    <source>
        <dbReference type="PIRSR" id="PIRSR601382-2"/>
    </source>
</evidence>
<evidence type="ECO:0000256" key="5">
    <source>
        <dbReference type="ARBA" id="ARBA00023157"/>
    </source>
</evidence>
<dbReference type="EMBL" id="HE616744">
    <property type="protein sequence ID" value="CCE90953.1"/>
    <property type="molecule type" value="Genomic_DNA"/>
</dbReference>
<feature type="binding site" evidence="6">
    <location>
        <position position="767"/>
    </location>
    <ligand>
        <name>Ca(2+)</name>
        <dbReference type="ChEBI" id="CHEBI:29108"/>
    </ligand>
</feature>
<keyword evidence="8" id="KW-0812">Transmembrane</keyword>
<evidence type="ECO:0000256" key="4">
    <source>
        <dbReference type="ARBA" id="ARBA00022801"/>
    </source>
</evidence>
<dbReference type="InterPro" id="IPR036026">
    <property type="entry name" value="Seven-hairpin_glycosidases"/>
</dbReference>
<dbReference type="PANTHER" id="PTHR11742:SF103">
    <property type="entry name" value="ENDOPLASMIC RETICULUM MANNOSIDASE MNL2-RELATED"/>
    <property type="match status" value="1"/>
</dbReference>
<protein>
    <recommendedName>
        <fullName evidence="7">alpha-1,2-Mannosidase</fullName>
        <ecNumber evidence="7">3.2.1.-</ecNumber>
    </recommendedName>
</protein>
<dbReference type="GO" id="GO:0004571">
    <property type="term" value="F:mannosyl-oligosaccharide 1,2-alpha-mannosidase activity"/>
    <property type="evidence" value="ECO:0007669"/>
    <property type="project" value="InterPro"/>
</dbReference>
<gene>
    <name evidence="9" type="primary">TDEL0C00640</name>
    <name evidence="9" type="ORF">TDEL_0C00640</name>
</gene>
<dbReference type="Proteomes" id="UP000005627">
    <property type="component" value="Chromosome 3"/>
</dbReference>
<dbReference type="GO" id="GO:0005975">
    <property type="term" value="P:carbohydrate metabolic process"/>
    <property type="evidence" value="ECO:0007669"/>
    <property type="project" value="InterPro"/>
</dbReference>
<dbReference type="AlphaFoldDB" id="G8ZR11"/>
<dbReference type="HOGENOM" id="CLU_022261_0_0_1"/>
<name>G8ZR11_TORDE</name>
<dbReference type="RefSeq" id="XP_003680164.1">
    <property type="nucleotide sequence ID" value="XM_003680116.1"/>
</dbReference>
<keyword evidence="8" id="KW-1133">Transmembrane helix</keyword>
<dbReference type="KEGG" id="tdl:TDEL_0C00640"/>
<evidence type="ECO:0000256" key="2">
    <source>
        <dbReference type="ARBA" id="ARBA00004922"/>
    </source>
</evidence>
<dbReference type="SUPFAM" id="SSF48225">
    <property type="entry name" value="Seven-hairpin glycosidases"/>
    <property type="match status" value="1"/>
</dbReference>
<evidence type="ECO:0000256" key="8">
    <source>
        <dbReference type="SAM" id="Phobius"/>
    </source>
</evidence>
<keyword evidence="5" id="KW-1015">Disulfide bond</keyword>
<keyword evidence="6" id="KW-0479">Metal-binding</keyword>
<dbReference type="GO" id="GO:0016020">
    <property type="term" value="C:membrane"/>
    <property type="evidence" value="ECO:0007669"/>
    <property type="project" value="InterPro"/>
</dbReference>
<evidence type="ECO:0000256" key="1">
    <source>
        <dbReference type="ARBA" id="ARBA00001913"/>
    </source>
</evidence>
<feature type="transmembrane region" description="Helical" evidence="8">
    <location>
        <begin position="12"/>
        <end position="32"/>
    </location>
</feature>
<dbReference type="EC" id="3.2.1.-" evidence="7"/>
<keyword evidence="6" id="KW-0106">Calcium</keyword>
<dbReference type="FunCoup" id="G8ZR11">
    <property type="interactions" value="138"/>
</dbReference>
<dbReference type="Gene3D" id="1.50.10.10">
    <property type="match status" value="1"/>
</dbReference>
<evidence type="ECO:0000256" key="7">
    <source>
        <dbReference type="RuleBase" id="RU361193"/>
    </source>
</evidence>
<dbReference type="InterPro" id="IPR012341">
    <property type="entry name" value="6hp_glycosidase-like_sf"/>
</dbReference>
<dbReference type="PRINTS" id="PR00747">
    <property type="entry name" value="GLYHDRLASE47"/>
</dbReference>
<keyword evidence="8" id="KW-0472">Membrane</keyword>
<dbReference type="Pfam" id="PF01532">
    <property type="entry name" value="Glyco_hydro_47"/>
    <property type="match status" value="1"/>
</dbReference>
<comment type="cofactor">
    <cofactor evidence="1 6">
        <name>Ca(2+)</name>
        <dbReference type="ChEBI" id="CHEBI:29108"/>
    </cofactor>
</comment>
<evidence type="ECO:0000256" key="3">
    <source>
        <dbReference type="ARBA" id="ARBA00007658"/>
    </source>
</evidence>